<evidence type="ECO:0000313" key="2">
    <source>
        <dbReference type="Proteomes" id="UP000183987"/>
    </source>
</evidence>
<dbReference type="Proteomes" id="UP000183987">
    <property type="component" value="Unassembled WGS sequence"/>
</dbReference>
<evidence type="ECO:0000313" key="1">
    <source>
        <dbReference type="EMBL" id="SHF96556.1"/>
    </source>
</evidence>
<keyword evidence="2" id="KW-1185">Reference proteome</keyword>
<gene>
    <name evidence="1" type="ORF">SAMN05444339_1295</name>
</gene>
<name>A0A1M5FYK6_LOKAT</name>
<sequence>MTKADIQIELSSNAEFAISRNKLCPMQPQRIAQIVDRYGMILRTHWNEELEVIARNPWVSYCIYEWCDGGPLPSFSLSGLLGHVAFELEEAGEGPDIDELNQLIEVTSKLSPFDQLAIMEFVEHNH</sequence>
<protein>
    <submittedName>
        <fullName evidence="1">Uncharacterized protein</fullName>
    </submittedName>
</protein>
<dbReference type="EMBL" id="FQUE01000029">
    <property type="protein sequence ID" value="SHF96556.1"/>
    <property type="molecule type" value="Genomic_DNA"/>
</dbReference>
<organism evidence="1 2">
    <name type="scientific">Loktanella atrilutea</name>
    <dbReference type="NCBI Taxonomy" id="366533"/>
    <lineage>
        <taxon>Bacteria</taxon>
        <taxon>Pseudomonadati</taxon>
        <taxon>Pseudomonadota</taxon>
        <taxon>Alphaproteobacteria</taxon>
        <taxon>Rhodobacterales</taxon>
        <taxon>Roseobacteraceae</taxon>
        <taxon>Loktanella</taxon>
    </lineage>
</organism>
<accession>A0A1M5FYK6</accession>
<proteinExistence type="predicted"/>
<dbReference type="AlphaFoldDB" id="A0A1M5FYK6"/>
<dbReference type="RefSeq" id="WP_072859017.1">
    <property type="nucleotide sequence ID" value="NZ_FQUE01000029.1"/>
</dbReference>
<reference evidence="2" key="1">
    <citation type="submission" date="2016-11" db="EMBL/GenBank/DDBJ databases">
        <authorList>
            <person name="Varghese N."/>
            <person name="Submissions S."/>
        </authorList>
    </citation>
    <scope>NUCLEOTIDE SEQUENCE [LARGE SCALE GENOMIC DNA]</scope>
    <source>
        <strain evidence="2">DSM 29326</strain>
    </source>
</reference>